<keyword evidence="2" id="KW-1185">Reference proteome</keyword>
<dbReference type="OrthoDB" id="1727293at2"/>
<organism evidence="1 2">
    <name type="scientific">Calderihabitans maritimus</name>
    <dbReference type="NCBI Taxonomy" id="1246530"/>
    <lineage>
        <taxon>Bacteria</taxon>
        <taxon>Bacillati</taxon>
        <taxon>Bacillota</taxon>
        <taxon>Clostridia</taxon>
        <taxon>Neomoorellales</taxon>
        <taxon>Calderihabitantaceae</taxon>
        <taxon>Calderihabitans</taxon>
    </lineage>
</organism>
<evidence type="ECO:0000313" key="1">
    <source>
        <dbReference type="EMBL" id="GAW91443.1"/>
    </source>
</evidence>
<evidence type="ECO:0008006" key="3">
    <source>
        <dbReference type="Google" id="ProtNLM"/>
    </source>
</evidence>
<accession>A0A1Z5HPJ4</accession>
<dbReference type="EMBL" id="BDGJ01000018">
    <property type="protein sequence ID" value="GAW91443.1"/>
    <property type="molecule type" value="Genomic_DNA"/>
</dbReference>
<dbReference type="RefSeq" id="WP_153802843.1">
    <property type="nucleotide sequence ID" value="NZ_BDGJ01000018.1"/>
</dbReference>
<protein>
    <recommendedName>
        <fullName evidence="3">Com family DNA-binding transcriptional regulator</fullName>
    </recommendedName>
</protein>
<comment type="caution">
    <text evidence="1">The sequence shown here is derived from an EMBL/GenBank/DDBJ whole genome shotgun (WGS) entry which is preliminary data.</text>
</comment>
<name>A0A1Z5HPJ4_9FIRM</name>
<sequence>MEDLRCLCGKIVSQFEGNCIVIKCRHCKRYLVIKTKGIHREEKGRFNPTAG</sequence>
<proteinExistence type="predicted"/>
<dbReference type="AlphaFoldDB" id="A0A1Z5HPJ4"/>
<dbReference type="Proteomes" id="UP000197032">
    <property type="component" value="Unassembled WGS sequence"/>
</dbReference>
<gene>
    <name evidence="1" type="ORF">KKC1_06050</name>
</gene>
<evidence type="ECO:0000313" key="2">
    <source>
        <dbReference type="Proteomes" id="UP000197032"/>
    </source>
</evidence>
<reference evidence="2" key="1">
    <citation type="journal article" date="2017" name="Appl. Environ. Microbiol.">
        <title>Genomic analysis of Calderihabitans maritimus KKC1, a thermophilic hydrogenogenic carboxydotrophic bacterium isolated from marine sediment.</title>
        <authorList>
            <person name="Omae K."/>
            <person name="Yoneda Y."/>
            <person name="Fukuyama Y."/>
            <person name="Yoshida T."/>
            <person name="Sako Y."/>
        </authorList>
    </citation>
    <scope>NUCLEOTIDE SEQUENCE [LARGE SCALE GENOMIC DNA]</scope>
    <source>
        <strain evidence="2">KKC1</strain>
    </source>
</reference>